<dbReference type="RefSeq" id="WP_046909233.1">
    <property type="nucleotide sequence ID" value="NZ_BAAAXG010000009.1"/>
</dbReference>
<reference evidence="1 2" key="1">
    <citation type="submission" date="2015-05" db="EMBL/GenBank/DDBJ databases">
        <title>Draft Genome assembly of Streptomyces showdoensis.</title>
        <authorList>
            <person name="Thapa K.K."/>
            <person name="Metsa-Ketela M."/>
        </authorList>
    </citation>
    <scope>NUCLEOTIDE SEQUENCE [LARGE SCALE GENOMIC DNA]</scope>
    <source>
        <strain evidence="1 2">ATCC 15227</strain>
    </source>
</reference>
<dbReference type="EMBL" id="LAQS01000030">
    <property type="protein sequence ID" value="KKZ72071.1"/>
    <property type="molecule type" value="Genomic_DNA"/>
</dbReference>
<evidence type="ECO:0000313" key="2">
    <source>
        <dbReference type="Proteomes" id="UP000265325"/>
    </source>
</evidence>
<keyword evidence="2" id="KW-1185">Reference proteome</keyword>
<name>A0A2P2GKN0_STREW</name>
<comment type="caution">
    <text evidence="1">The sequence shown here is derived from an EMBL/GenBank/DDBJ whole genome shotgun (WGS) entry which is preliminary data.</text>
</comment>
<dbReference type="AlphaFoldDB" id="A0A2P2GKN0"/>
<gene>
    <name evidence="1" type="ORF">VO63_20005</name>
</gene>
<evidence type="ECO:0000313" key="1">
    <source>
        <dbReference type="EMBL" id="KKZ72071.1"/>
    </source>
</evidence>
<sequence>MPPKTRTTQSPAARARARQRPVLKMTICDDAAIKTTLDLARHTLRRAKADAANRPGDQVIAEAVTLAQQELDAAQAAFDTEAYDLRFQALPRGDFEGLKKLHPPTEAQAEEGYEVNVETFGPALVAAASLDELTVDDARSFLETWGEAEAAQLFNTAWNVQNETRADVGKG</sequence>
<proteinExistence type="predicted"/>
<accession>A0A2P2GKN0</accession>
<dbReference type="OrthoDB" id="3868257at2"/>
<organism evidence="1 2">
    <name type="scientific">Streptomyces showdoensis</name>
    <dbReference type="NCBI Taxonomy" id="68268"/>
    <lineage>
        <taxon>Bacteria</taxon>
        <taxon>Bacillati</taxon>
        <taxon>Actinomycetota</taxon>
        <taxon>Actinomycetes</taxon>
        <taxon>Kitasatosporales</taxon>
        <taxon>Streptomycetaceae</taxon>
        <taxon>Streptomyces</taxon>
    </lineage>
</organism>
<protein>
    <submittedName>
        <fullName evidence="1">Uncharacterized protein</fullName>
    </submittedName>
</protein>
<dbReference type="Proteomes" id="UP000265325">
    <property type="component" value="Unassembled WGS sequence"/>
</dbReference>